<evidence type="ECO:0000313" key="2">
    <source>
        <dbReference type="EMBL" id="GAC99612.1"/>
    </source>
</evidence>
<accession>R9PEC8</accession>
<dbReference type="AlphaFoldDB" id="R9PEC8"/>
<dbReference type="Proteomes" id="UP000014071">
    <property type="component" value="Unassembled WGS sequence"/>
</dbReference>
<feature type="compositionally biased region" description="Basic and acidic residues" evidence="1">
    <location>
        <begin position="126"/>
        <end position="146"/>
    </location>
</feature>
<feature type="compositionally biased region" description="Acidic residues" evidence="1">
    <location>
        <begin position="96"/>
        <end position="108"/>
    </location>
</feature>
<evidence type="ECO:0000256" key="1">
    <source>
        <dbReference type="SAM" id="MobiDB-lite"/>
    </source>
</evidence>
<keyword evidence="3" id="KW-1185">Reference proteome</keyword>
<feature type="region of interest" description="Disordered" evidence="1">
    <location>
        <begin position="57"/>
        <end position="146"/>
    </location>
</feature>
<feature type="compositionally biased region" description="Basic and acidic residues" evidence="1">
    <location>
        <begin position="109"/>
        <end position="119"/>
    </location>
</feature>
<protein>
    <submittedName>
        <fullName evidence="2">Midasin</fullName>
    </submittedName>
</protein>
<dbReference type="EMBL" id="DF238832">
    <property type="protein sequence ID" value="GAC99612.1"/>
    <property type="molecule type" value="Genomic_DNA"/>
</dbReference>
<dbReference type="RefSeq" id="XP_012193199.1">
    <property type="nucleotide sequence ID" value="XM_012337809.1"/>
</dbReference>
<dbReference type="HOGENOM" id="CLU_1778306_0_0_1"/>
<sequence length="146" mass="16180">MRCDSRETLRKLSSVCGEVGDSSDAEDAVRMVAKDVRTIGRKVGRLDHGDGEVFGKVAKHGEFPDPGETSSAIFRGLIDKVDPDEVGDEDGPKDGEGEEEEEDAETDGEQQRPEEHAERLQSTTAWDRDRSKAVDARRKDDQYSSR</sequence>
<reference evidence="3" key="1">
    <citation type="journal article" date="2013" name="Genome Announc.">
        <title>Draft genome sequence of the basidiomycetous yeast-like fungus Pseudozyma hubeiensis SY62, which produces an abundant amount of the biosurfactant mannosylerythritol lipids.</title>
        <authorList>
            <person name="Konishi M."/>
            <person name="Hatada Y."/>
            <person name="Horiuchi J."/>
        </authorList>
    </citation>
    <scope>NUCLEOTIDE SEQUENCE [LARGE SCALE GENOMIC DNA]</scope>
    <source>
        <strain evidence="3">SY62</strain>
    </source>
</reference>
<proteinExistence type="predicted"/>
<organism evidence="2 3">
    <name type="scientific">Pseudozyma hubeiensis (strain SY62)</name>
    <name type="common">Yeast</name>
    <dbReference type="NCBI Taxonomy" id="1305764"/>
    <lineage>
        <taxon>Eukaryota</taxon>
        <taxon>Fungi</taxon>
        <taxon>Dikarya</taxon>
        <taxon>Basidiomycota</taxon>
        <taxon>Ustilaginomycotina</taxon>
        <taxon>Ustilaginomycetes</taxon>
        <taxon>Ustilaginales</taxon>
        <taxon>Ustilaginaceae</taxon>
        <taxon>Pseudozyma</taxon>
    </lineage>
</organism>
<name>R9PEC8_PSEHS</name>
<gene>
    <name evidence="2" type="ORF">PHSY_007215</name>
</gene>
<dbReference type="GeneID" id="24112478"/>
<evidence type="ECO:0000313" key="3">
    <source>
        <dbReference type="Proteomes" id="UP000014071"/>
    </source>
</evidence>